<accession>A0ABQ8PWL9</accession>
<sequence length="134" mass="14930">MRPQRTRPPPGFFKESLVTKRGGLAEELEALMSSVGFVDSDFNDDDGGWKRRIVELALTAINGDPLRLGDALSGPETNQWTDAYTTEIDRLASYKTFDIVERPNDKTNVAKCVVALRKKLGPKGEVVKYKARIC</sequence>
<reference evidence="1" key="1">
    <citation type="submission" date="2022-08" db="EMBL/GenBank/DDBJ databases">
        <authorList>
            <consortium name="DOE Joint Genome Institute"/>
            <person name="Min B."/>
            <person name="Riley R."/>
            <person name="Sierra-Patev S."/>
            <person name="Naranjo-Ortiz M."/>
            <person name="Looney B."/>
            <person name="Konkel Z."/>
            <person name="Slot J.C."/>
            <person name="Sakamoto Y."/>
            <person name="Steenwyk J.L."/>
            <person name="Rokas A."/>
            <person name="Carro J."/>
            <person name="Camarero S."/>
            <person name="Ferreira P."/>
            <person name="Molpeceres G."/>
            <person name="Ruiz-Duenas F.J."/>
            <person name="Serrano A."/>
            <person name="Henrissat B."/>
            <person name="Drula E."/>
            <person name="Hughes K.W."/>
            <person name="Mata J.L."/>
            <person name="Ishikawa N.K."/>
            <person name="Vargas-Isla R."/>
            <person name="Ushijima S."/>
            <person name="Smith C.A."/>
            <person name="Ahrendt S."/>
            <person name="Andreopoulos W."/>
            <person name="He G."/>
            <person name="Labutti K."/>
            <person name="Lipzen A."/>
            <person name="Ng V."/>
            <person name="Sandor L."/>
            <person name="Barry K."/>
            <person name="Martinez A.T."/>
            <person name="Xiao Y."/>
            <person name="Gibbons J.G."/>
            <person name="Terashima K."/>
            <person name="Hibbett D.S."/>
            <person name="Grigoriev I.V."/>
        </authorList>
    </citation>
    <scope>NUCLEOTIDE SEQUENCE</scope>
    <source>
        <strain evidence="1">TFB10827</strain>
    </source>
</reference>
<dbReference type="Proteomes" id="UP001163828">
    <property type="component" value="Unassembled WGS sequence"/>
</dbReference>
<comment type="caution">
    <text evidence="1">The sequence shown here is derived from an EMBL/GenBank/DDBJ whole genome shotgun (WGS) entry which is preliminary data.</text>
</comment>
<organism evidence="1 2">
    <name type="scientific">Lentinula boryana</name>
    <dbReference type="NCBI Taxonomy" id="40481"/>
    <lineage>
        <taxon>Eukaryota</taxon>
        <taxon>Fungi</taxon>
        <taxon>Dikarya</taxon>
        <taxon>Basidiomycota</taxon>
        <taxon>Agaricomycotina</taxon>
        <taxon>Agaricomycetes</taxon>
        <taxon>Agaricomycetidae</taxon>
        <taxon>Agaricales</taxon>
        <taxon>Marasmiineae</taxon>
        <taxon>Omphalotaceae</taxon>
        <taxon>Lentinula</taxon>
    </lineage>
</organism>
<protein>
    <submittedName>
        <fullName evidence="1">Uncharacterized protein</fullName>
    </submittedName>
</protein>
<keyword evidence="2" id="KW-1185">Reference proteome</keyword>
<dbReference type="EMBL" id="MU791827">
    <property type="protein sequence ID" value="KAJ3990603.1"/>
    <property type="molecule type" value="Genomic_DNA"/>
</dbReference>
<gene>
    <name evidence="1" type="ORF">F5050DRAFT_1716767</name>
</gene>
<name>A0ABQ8PWL9_9AGAR</name>
<proteinExistence type="predicted"/>
<feature type="non-terminal residue" evidence="1">
    <location>
        <position position="134"/>
    </location>
</feature>
<evidence type="ECO:0000313" key="1">
    <source>
        <dbReference type="EMBL" id="KAJ3990603.1"/>
    </source>
</evidence>
<evidence type="ECO:0000313" key="2">
    <source>
        <dbReference type="Proteomes" id="UP001163828"/>
    </source>
</evidence>